<dbReference type="InterPro" id="IPR035919">
    <property type="entry name" value="EAL_sf"/>
</dbReference>
<gene>
    <name evidence="1" type="ORF">FNL38_102150</name>
</gene>
<dbReference type="PANTHER" id="PTHR44757">
    <property type="entry name" value="DIGUANYLATE CYCLASE DGCP"/>
    <property type="match status" value="1"/>
</dbReference>
<dbReference type="PROSITE" id="PS50883">
    <property type="entry name" value="EAL"/>
    <property type="match status" value="1"/>
</dbReference>
<sequence length="781" mass="86074">MRQQAFHTVFHLIDPSWTGDPASYYEDRRLLIRRLHYSARVAPMAFLVAAFSLSLVVAFMPVETGWFRWTWMALVLGSNISLAVFWFTRLKKREAEREITDLVVVAIQVVTWAALLAWAAFVLFPILGAAQELTLTAILLGGVVVGIIPVVMFRGLTTVWIVIVGGGLAWGFWTEPGSERWVLLGLLGLYLVSLQCGTLVLANVFERRLRAELNAEDQRDLVELLLNDLEDGAQDWLWETDDKGIAVAVSHRFAESLGLPAAEISGRAMSEILKGVGADRTATGRIALDTLVERLDNGDAFRDIELDVWIGGRPRRWSMSGHRRSDSLSDGGWRGVGSDITRVHQQREYIRELAEVDSLTGLQNRYTFTARLSKMIADGDDVWLAMLDLDNFKSINDRWGHRVGDNVLVDVAARLNAVLRLTEICARLGGDEFAVAFSGIDDEQEVKERFQSIVDAIDVPFDLAGNSIRVRGSLGYGSLPNDAANLDDLVVVADLALYHAKVSGRNQIRRFDSTLRERATGRARALLDLRMAVQNGEFELAYQPQVSAATGAVVGFEALLRWNHPVSGVVSPADFISVAEETGLIVPIGAEVLRTASALATTWPDHVRIAVNVSQVQLRSVGYVDSVRDVLRETGLAAERLEIEVTESLVIDDSDREVLLRIAELGVAIAMDDFGTGYSSVASLSLLPVDRLKIDRAFVSQLDADPTESRTAVFRAIVDIAESMGLETVAEGVETDRQRAVVTECGCRVVQGYLEGRPMPAADVDAFIESRRNYRLPSAAE</sequence>
<name>A0A652YSD6_NOCGL</name>
<dbReference type="InterPro" id="IPR052155">
    <property type="entry name" value="Biofilm_reg_signaling"/>
</dbReference>
<dbReference type="Pfam" id="PF00563">
    <property type="entry name" value="EAL"/>
    <property type="match status" value="1"/>
</dbReference>
<dbReference type="SUPFAM" id="SSF55785">
    <property type="entry name" value="PYP-like sensor domain (PAS domain)"/>
    <property type="match status" value="1"/>
</dbReference>
<dbReference type="InterPro" id="IPR035965">
    <property type="entry name" value="PAS-like_dom_sf"/>
</dbReference>
<organism evidence="1">
    <name type="scientific">Nocardia globerula</name>
    <dbReference type="NCBI Taxonomy" id="1818"/>
    <lineage>
        <taxon>Bacteria</taxon>
        <taxon>Bacillati</taxon>
        <taxon>Actinomycetota</taxon>
        <taxon>Actinomycetes</taxon>
        <taxon>Mycobacteriales</taxon>
        <taxon>Nocardiaceae</taxon>
        <taxon>Nocardia</taxon>
    </lineage>
</organism>
<protein>
    <submittedName>
        <fullName evidence="1">Diguanylate cyclase (GGDEF)-like protein</fullName>
    </submittedName>
</protein>
<dbReference type="CDD" id="cd01948">
    <property type="entry name" value="EAL"/>
    <property type="match status" value="1"/>
</dbReference>
<accession>A0A652YSD6</accession>
<dbReference type="NCBIfam" id="TIGR00254">
    <property type="entry name" value="GGDEF"/>
    <property type="match status" value="1"/>
</dbReference>
<proteinExistence type="predicted"/>
<dbReference type="SUPFAM" id="SSF141868">
    <property type="entry name" value="EAL domain-like"/>
    <property type="match status" value="1"/>
</dbReference>
<dbReference type="PROSITE" id="PS50887">
    <property type="entry name" value="GGDEF"/>
    <property type="match status" value="1"/>
</dbReference>
<dbReference type="Gene3D" id="3.30.450.20">
    <property type="entry name" value="PAS domain"/>
    <property type="match status" value="1"/>
</dbReference>
<dbReference type="SMART" id="SM00267">
    <property type="entry name" value="GGDEF"/>
    <property type="match status" value="1"/>
</dbReference>
<dbReference type="PANTHER" id="PTHR44757:SF2">
    <property type="entry name" value="BIOFILM ARCHITECTURE MAINTENANCE PROTEIN MBAA"/>
    <property type="match status" value="1"/>
</dbReference>
<dbReference type="SMART" id="SM00052">
    <property type="entry name" value="EAL"/>
    <property type="match status" value="1"/>
</dbReference>
<dbReference type="Pfam" id="PF00990">
    <property type="entry name" value="GGDEF"/>
    <property type="match status" value="1"/>
</dbReference>
<dbReference type="InterPro" id="IPR000160">
    <property type="entry name" value="GGDEF_dom"/>
</dbReference>
<dbReference type="InterPro" id="IPR029787">
    <property type="entry name" value="Nucleotide_cyclase"/>
</dbReference>
<reference evidence="1" key="1">
    <citation type="submission" date="2019-07" db="EMBL/GenBank/DDBJ databases">
        <title>Genomic Encyclopedia of Type Strains, Phase IV (KMG-IV): sequencing the most valuable type-strain genomes for metagenomic binning, comparative biology and taxonomic classification.</title>
        <authorList>
            <person name="Goeker M."/>
        </authorList>
    </citation>
    <scope>NUCLEOTIDE SEQUENCE</scope>
    <source>
        <strain evidence="1">DSM 44596</strain>
    </source>
</reference>
<dbReference type="SUPFAM" id="SSF55073">
    <property type="entry name" value="Nucleotide cyclase"/>
    <property type="match status" value="1"/>
</dbReference>
<evidence type="ECO:0000313" key="1">
    <source>
        <dbReference type="EMBL" id="TYQ06021.1"/>
    </source>
</evidence>
<dbReference type="InterPro" id="IPR001633">
    <property type="entry name" value="EAL_dom"/>
</dbReference>
<dbReference type="Gene3D" id="3.20.20.450">
    <property type="entry name" value="EAL domain"/>
    <property type="match status" value="1"/>
</dbReference>
<dbReference type="EMBL" id="VNIQ01000002">
    <property type="protein sequence ID" value="TYQ06021.1"/>
    <property type="molecule type" value="Genomic_DNA"/>
</dbReference>
<dbReference type="CDD" id="cd01949">
    <property type="entry name" value="GGDEF"/>
    <property type="match status" value="1"/>
</dbReference>
<comment type="caution">
    <text evidence="1">The sequence shown here is derived from an EMBL/GenBank/DDBJ whole genome shotgun (WGS) entry which is preliminary data.</text>
</comment>
<dbReference type="Gene3D" id="3.30.70.270">
    <property type="match status" value="1"/>
</dbReference>
<dbReference type="InterPro" id="IPR043128">
    <property type="entry name" value="Rev_trsase/Diguanyl_cyclase"/>
</dbReference>
<dbReference type="AlphaFoldDB" id="A0A652YSD6"/>